<organism evidence="1 2">
    <name type="scientific">Streptomyces spectabilis</name>
    <dbReference type="NCBI Taxonomy" id="68270"/>
    <lineage>
        <taxon>Bacteria</taxon>
        <taxon>Bacillati</taxon>
        <taxon>Actinomycetota</taxon>
        <taxon>Actinomycetes</taxon>
        <taxon>Kitasatosporales</taxon>
        <taxon>Streptomycetaceae</taxon>
        <taxon>Streptomyces</taxon>
    </lineage>
</organism>
<dbReference type="RefSeq" id="WP_229880065.1">
    <property type="nucleotide sequence ID" value="NZ_BMSQ01000072.1"/>
</dbReference>
<proteinExistence type="predicted"/>
<gene>
    <name evidence="1" type="ORF">FHS40_008949</name>
</gene>
<accession>A0A7W8B3R3</accession>
<name>A0A7W8B3R3_STRST</name>
<evidence type="ECO:0000313" key="2">
    <source>
        <dbReference type="Proteomes" id="UP000549009"/>
    </source>
</evidence>
<dbReference type="AlphaFoldDB" id="A0A7W8B3R3"/>
<protein>
    <submittedName>
        <fullName evidence="1">Uncharacterized protein</fullName>
    </submittedName>
</protein>
<dbReference type="Proteomes" id="UP000549009">
    <property type="component" value="Unassembled WGS sequence"/>
</dbReference>
<evidence type="ECO:0000313" key="1">
    <source>
        <dbReference type="EMBL" id="MBB5109819.1"/>
    </source>
</evidence>
<dbReference type="EMBL" id="JACHJD010000040">
    <property type="protein sequence ID" value="MBB5109819.1"/>
    <property type="molecule type" value="Genomic_DNA"/>
</dbReference>
<sequence>MARERNERFRALLDEARWSVAGAANAFVRVAKENDLLDYTRTQRQTVQHWVAGHHPSGLSPIIMCEALSRRLERVITPSEAGFAAPTSPAQGALDWRVDPLVALSDLRSVDLDPDRRSLL</sequence>
<reference evidence="1 2" key="1">
    <citation type="submission" date="2020-08" db="EMBL/GenBank/DDBJ databases">
        <title>Genomic Encyclopedia of Type Strains, Phase III (KMG-III): the genomes of soil and plant-associated and newly described type strains.</title>
        <authorList>
            <person name="Whitman W."/>
        </authorList>
    </citation>
    <scope>NUCLEOTIDE SEQUENCE [LARGE SCALE GENOMIC DNA]</scope>
    <source>
        <strain evidence="1 2">CECT 3146</strain>
    </source>
</reference>
<comment type="caution">
    <text evidence="1">The sequence shown here is derived from an EMBL/GenBank/DDBJ whole genome shotgun (WGS) entry which is preliminary data.</text>
</comment>
<keyword evidence="2" id="KW-1185">Reference proteome</keyword>